<dbReference type="InterPro" id="IPR008259">
    <property type="entry name" value="FMN_hydac_DH_AS"/>
</dbReference>
<evidence type="ECO:0000256" key="8">
    <source>
        <dbReference type="HAMAP-Rule" id="MF_01559"/>
    </source>
</evidence>
<accession>A0A7W6EGR0</accession>
<dbReference type="GO" id="GO:0005886">
    <property type="term" value="C:plasma membrane"/>
    <property type="evidence" value="ECO:0007669"/>
    <property type="project" value="UniProtKB-SubCell"/>
</dbReference>
<feature type="binding site" evidence="8">
    <location>
        <position position="278"/>
    </location>
    <ligand>
        <name>substrate</name>
    </ligand>
</feature>
<dbReference type="InterPro" id="IPR013785">
    <property type="entry name" value="Aldolase_TIM"/>
</dbReference>
<dbReference type="Pfam" id="PF01070">
    <property type="entry name" value="FMN_dh"/>
    <property type="match status" value="1"/>
</dbReference>
<evidence type="ECO:0000256" key="2">
    <source>
        <dbReference type="ARBA" id="ARBA00022475"/>
    </source>
</evidence>
<keyword evidence="3 8" id="KW-0285">Flavoprotein</keyword>
<dbReference type="NCBIfam" id="NF033901">
    <property type="entry name" value="L_lactate_LldD"/>
    <property type="match status" value="1"/>
</dbReference>
<feature type="binding site" evidence="10">
    <location>
        <position position="164"/>
    </location>
    <ligand>
        <name>glyoxylate</name>
        <dbReference type="ChEBI" id="CHEBI:36655"/>
    </ligand>
</feature>
<keyword evidence="13" id="KW-1185">Reference proteome</keyword>
<feature type="binding site" evidence="8">
    <location>
        <begin position="306"/>
        <end position="330"/>
    </location>
    <ligand>
        <name>FMN</name>
        <dbReference type="ChEBI" id="CHEBI:58210"/>
    </ligand>
</feature>
<feature type="binding site" evidence="8">
    <location>
        <position position="24"/>
    </location>
    <ligand>
        <name>substrate</name>
    </ligand>
</feature>
<feature type="binding site" evidence="10">
    <location>
        <position position="275"/>
    </location>
    <ligand>
        <name>glyoxylate</name>
        <dbReference type="ChEBI" id="CHEBI:36655"/>
    </ligand>
</feature>
<comment type="function">
    <text evidence="8">Catalyzes the conversion of L-lactate to pyruvate. Is coupled to the respiratory chain.</text>
</comment>
<evidence type="ECO:0000256" key="10">
    <source>
        <dbReference type="PIRSR" id="PIRSR000138-2"/>
    </source>
</evidence>
<dbReference type="CDD" id="cd02809">
    <property type="entry name" value="alpha_hydroxyacid_oxid_FMN"/>
    <property type="match status" value="1"/>
</dbReference>
<dbReference type="PANTHER" id="PTHR10578:SF85">
    <property type="entry name" value="L-LACTATE DEHYDROGENASE"/>
    <property type="match status" value="1"/>
</dbReference>
<dbReference type="RefSeq" id="WP_183751809.1">
    <property type="nucleotide sequence ID" value="NZ_JACICC010000003.1"/>
</dbReference>
<protein>
    <recommendedName>
        <fullName evidence="8">L-lactate dehydrogenase</fullName>
        <ecNumber evidence="8">1.1.-.-</ecNumber>
    </recommendedName>
</protein>
<evidence type="ECO:0000256" key="1">
    <source>
        <dbReference type="ARBA" id="ARBA00001917"/>
    </source>
</evidence>
<evidence type="ECO:0000313" key="13">
    <source>
        <dbReference type="Proteomes" id="UP000537592"/>
    </source>
</evidence>
<feature type="binding site" evidence="8">
    <location>
        <position position="129"/>
    </location>
    <ligand>
        <name>substrate</name>
    </ligand>
</feature>
<dbReference type="NCBIfam" id="NF008398">
    <property type="entry name" value="PRK11197.1"/>
    <property type="match status" value="1"/>
</dbReference>
<sequence>MIISASTDYREAARRKLPPFLFHYIDGGAYAEHTLRRNVSDLADIALRQRVLRNMSDLTLGTELWGEKLDLPVILAPVGLTGMYARRGEVQAAKAAARKGIPFTLSTVSVCPIEEVAPAIDRPIWFQLYVLRDRGFMKNALERAQAAGVKTLVFTVDMPVPGARYRDAHSGMSGPNAEFRRILQAVTHPEWAWDVGINGKPHDLGNVSRYLGKATGLKDYIGWLGANFDPSISWKDLEWIRDFWKGPIVIKGILDPADARDAVSFGADGIVVSNHGGRQLDGVLSSVRALPPIADAVKGDLKILVDSGIRTGLDVVRMIALGADAVLIGRAFVYALAAAGEAGVANLLDLFEKEMRVAMTLTGAKSVNELTRDSLAIDSHAAEYLASEVKHVG</sequence>
<feature type="binding site" evidence="8 10">
    <location>
        <position position="251"/>
    </location>
    <ligand>
        <name>FMN</name>
        <dbReference type="ChEBI" id="CHEBI:58210"/>
    </ligand>
</feature>
<keyword evidence="2 8" id="KW-1003">Cell membrane</keyword>
<dbReference type="FunFam" id="3.20.20.70:FF:000029">
    <property type="entry name" value="L-lactate dehydrogenase"/>
    <property type="match status" value="1"/>
</dbReference>
<organism evidence="12 13">
    <name type="scientific">Pseudochelatococcus contaminans</name>
    <dbReference type="NCBI Taxonomy" id="1538103"/>
    <lineage>
        <taxon>Bacteria</taxon>
        <taxon>Pseudomonadati</taxon>
        <taxon>Pseudomonadota</taxon>
        <taxon>Alphaproteobacteria</taxon>
        <taxon>Hyphomicrobiales</taxon>
        <taxon>Chelatococcaceae</taxon>
        <taxon>Pseudochelatococcus</taxon>
    </lineage>
</organism>
<name>A0A7W6EGR0_9HYPH</name>
<feature type="binding site" evidence="10">
    <location>
        <begin position="77"/>
        <end position="79"/>
    </location>
    <ligand>
        <name>FMN</name>
        <dbReference type="ChEBI" id="CHEBI:58210"/>
    </ligand>
</feature>
<comment type="cofactor">
    <cofactor evidence="1 8">
        <name>FMN</name>
        <dbReference type="ChEBI" id="CHEBI:58210"/>
    </cofactor>
</comment>
<dbReference type="Gene3D" id="3.20.20.70">
    <property type="entry name" value="Aldolase class I"/>
    <property type="match status" value="1"/>
</dbReference>
<dbReference type="PROSITE" id="PS51349">
    <property type="entry name" value="FMN_HYDROXY_ACID_DH_2"/>
    <property type="match status" value="1"/>
</dbReference>
<dbReference type="SUPFAM" id="SSF51395">
    <property type="entry name" value="FMN-linked oxidoreductases"/>
    <property type="match status" value="1"/>
</dbReference>
<dbReference type="PIRSF" id="PIRSF000138">
    <property type="entry name" value="Al-hdrx_acd_dh"/>
    <property type="match status" value="1"/>
</dbReference>
<dbReference type="Proteomes" id="UP000537592">
    <property type="component" value="Unassembled WGS sequence"/>
</dbReference>
<feature type="binding site" evidence="10">
    <location>
        <position position="24"/>
    </location>
    <ligand>
        <name>glyoxylate</name>
        <dbReference type="ChEBI" id="CHEBI:36655"/>
    </ligand>
</feature>
<keyword evidence="4 8" id="KW-0288">FMN</keyword>
<feature type="binding site" evidence="10">
    <location>
        <begin position="306"/>
        <end position="310"/>
    </location>
    <ligand>
        <name>FMN</name>
        <dbReference type="ChEBI" id="CHEBI:58210"/>
    </ligand>
</feature>
<dbReference type="GO" id="GO:0010181">
    <property type="term" value="F:FMN binding"/>
    <property type="evidence" value="ECO:0007669"/>
    <property type="project" value="InterPro"/>
</dbReference>
<comment type="catalytic activity">
    <reaction evidence="8">
        <text>(S)-lactate + A = pyruvate + AH2</text>
        <dbReference type="Rhea" id="RHEA:45816"/>
        <dbReference type="ChEBI" id="CHEBI:13193"/>
        <dbReference type="ChEBI" id="CHEBI:15361"/>
        <dbReference type="ChEBI" id="CHEBI:16651"/>
        <dbReference type="ChEBI" id="CHEBI:17499"/>
    </reaction>
</comment>
<keyword evidence="6 8" id="KW-0472">Membrane</keyword>
<feature type="binding site" evidence="10">
    <location>
        <position position="278"/>
    </location>
    <ligand>
        <name>glyoxylate</name>
        <dbReference type="ChEBI" id="CHEBI:36655"/>
    </ligand>
</feature>
<evidence type="ECO:0000256" key="6">
    <source>
        <dbReference type="ARBA" id="ARBA00023136"/>
    </source>
</evidence>
<dbReference type="InterPro" id="IPR012133">
    <property type="entry name" value="Alpha-hydoxy_acid_DH_FMN"/>
</dbReference>
<proteinExistence type="inferred from homology"/>
<dbReference type="PROSITE" id="PS00557">
    <property type="entry name" value="FMN_HYDROXY_ACID_DH_1"/>
    <property type="match status" value="1"/>
</dbReference>
<evidence type="ECO:0000313" key="12">
    <source>
        <dbReference type="EMBL" id="MBB3809601.1"/>
    </source>
</evidence>
<evidence type="ECO:0000259" key="11">
    <source>
        <dbReference type="PROSITE" id="PS51349"/>
    </source>
</evidence>
<dbReference type="GO" id="GO:0006089">
    <property type="term" value="P:lactate metabolic process"/>
    <property type="evidence" value="ECO:0007669"/>
    <property type="project" value="UniProtKB-UniRule"/>
</dbReference>
<dbReference type="InterPro" id="IPR037396">
    <property type="entry name" value="FMN_HAD"/>
</dbReference>
<comment type="similarity">
    <text evidence="7 8">Belongs to the FMN-dependent alpha-hydroxy acid dehydrogenase family.</text>
</comment>
<feature type="binding site" evidence="8">
    <location>
        <position position="164"/>
    </location>
    <ligand>
        <name>substrate</name>
    </ligand>
</feature>
<comment type="subcellular location">
    <subcellularLocation>
        <location evidence="8">Cell membrane</location>
        <topology evidence="8">Peripheral membrane protein</topology>
    </subcellularLocation>
</comment>
<evidence type="ECO:0000256" key="4">
    <source>
        <dbReference type="ARBA" id="ARBA00022643"/>
    </source>
</evidence>
<dbReference type="EC" id="1.1.-.-" evidence="8"/>
<feature type="binding site" evidence="10">
    <location>
        <position position="129"/>
    </location>
    <ligand>
        <name>glyoxylate</name>
        <dbReference type="ChEBI" id="CHEBI:36655"/>
    </ligand>
</feature>
<dbReference type="PANTHER" id="PTHR10578">
    <property type="entry name" value="S -2-HYDROXY-ACID OXIDASE-RELATED"/>
    <property type="match status" value="1"/>
</dbReference>
<reference evidence="12 13" key="1">
    <citation type="submission" date="2020-08" db="EMBL/GenBank/DDBJ databases">
        <title>Genomic Encyclopedia of Type Strains, Phase IV (KMG-IV): sequencing the most valuable type-strain genomes for metagenomic binning, comparative biology and taxonomic classification.</title>
        <authorList>
            <person name="Goeker M."/>
        </authorList>
    </citation>
    <scope>NUCLEOTIDE SEQUENCE [LARGE SCALE GENOMIC DNA]</scope>
    <source>
        <strain evidence="12 13">DSM 28760</strain>
    </source>
</reference>
<evidence type="ECO:0000256" key="3">
    <source>
        <dbReference type="ARBA" id="ARBA00022630"/>
    </source>
</evidence>
<dbReference type="EMBL" id="JACICC010000003">
    <property type="protein sequence ID" value="MBB3809601.1"/>
    <property type="molecule type" value="Genomic_DNA"/>
</dbReference>
<evidence type="ECO:0000256" key="9">
    <source>
        <dbReference type="PIRSR" id="PIRSR000138-1"/>
    </source>
</evidence>
<dbReference type="InterPro" id="IPR000262">
    <property type="entry name" value="FMN-dep_DH"/>
</dbReference>
<feature type="binding site" evidence="8 10">
    <location>
        <position position="155"/>
    </location>
    <ligand>
        <name>FMN</name>
        <dbReference type="ChEBI" id="CHEBI:58210"/>
    </ligand>
</feature>
<dbReference type="GO" id="GO:0009060">
    <property type="term" value="P:aerobic respiration"/>
    <property type="evidence" value="ECO:0007669"/>
    <property type="project" value="TreeGrafter"/>
</dbReference>
<dbReference type="GO" id="GO:0004459">
    <property type="term" value="F:L-lactate dehydrogenase (NAD+) activity"/>
    <property type="evidence" value="ECO:0007669"/>
    <property type="project" value="UniProtKB-UniRule"/>
</dbReference>
<dbReference type="AlphaFoldDB" id="A0A7W6EGR0"/>
<feature type="binding site" evidence="10">
    <location>
        <begin position="329"/>
        <end position="330"/>
    </location>
    <ligand>
        <name>FMN</name>
        <dbReference type="ChEBI" id="CHEBI:58210"/>
    </ligand>
</feature>
<feature type="binding site" evidence="8 10">
    <location>
        <position position="127"/>
    </location>
    <ligand>
        <name>FMN</name>
        <dbReference type="ChEBI" id="CHEBI:58210"/>
    </ligand>
</feature>
<evidence type="ECO:0000256" key="7">
    <source>
        <dbReference type="ARBA" id="ARBA00024042"/>
    </source>
</evidence>
<feature type="active site" description="Proton acceptor" evidence="8 9">
    <location>
        <position position="275"/>
    </location>
</feature>
<gene>
    <name evidence="8" type="primary">lldD</name>
    <name evidence="12" type="ORF">FHS81_001683</name>
</gene>
<keyword evidence="5 8" id="KW-0560">Oxidoreductase</keyword>
<feature type="binding site" evidence="8 10">
    <location>
        <position position="106"/>
    </location>
    <ligand>
        <name>FMN</name>
        <dbReference type="ChEBI" id="CHEBI:58210"/>
    </ligand>
</feature>
<dbReference type="InterPro" id="IPR020920">
    <property type="entry name" value="LldD"/>
</dbReference>
<dbReference type="HAMAP" id="MF_01559">
    <property type="entry name" value="L_lact_dehydr"/>
    <property type="match status" value="1"/>
</dbReference>
<feature type="domain" description="FMN hydroxy acid dehydrogenase" evidence="11">
    <location>
        <begin position="1"/>
        <end position="380"/>
    </location>
</feature>
<evidence type="ECO:0000256" key="5">
    <source>
        <dbReference type="ARBA" id="ARBA00023002"/>
    </source>
</evidence>
<feature type="binding site" evidence="10">
    <location>
        <position position="273"/>
    </location>
    <ligand>
        <name>FMN</name>
        <dbReference type="ChEBI" id="CHEBI:58210"/>
    </ligand>
</feature>
<comment type="caution">
    <text evidence="12">The sequence shown here is derived from an EMBL/GenBank/DDBJ whole genome shotgun (WGS) entry which is preliminary data.</text>
</comment>